<dbReference type="PANTHER" id="PTHR47878">
    <property type="entry name" value="OXIDOREDUCTASE FAD/NAD(P)-BINDING DOMAIN PROTEIN"/>
    <property type="match status" value="1"/>
</dbReference>
<sequence length="113" mass="12923">FKHITLVHGVRLNADLSYQTKITQLQQQYPQLHYLPVVSREPAIIGLDGRITSRIADDSLFAHCHNAVTPDNAQFMICGNPDMVKDTSALLTEQGYTRNRRREPGQITVEQYW</sequence>
<gene>
    <name evidence="2" type="ORF">LCGC14_3154370</name>
</gene>
<dbReference type="Pfam" id="PF00175">
    <property type="entry name" value="NAD_binding_1"/>
    <property type="match status" value="1"/>
</dbReference>
<organism evidence="2">
    <name type="scientific">marine sediment metagenome</name>
    <dbReference type="NCBI Taxonomy" id="412755"/>
    <lineage>
        <taxon>unclassified sequences</taxon>
        <taxon>metagenomes</taxon>
        <taxon>ecological metagenomes</taxon>
    </lineage>
</organism>
<dbReference type="InterPro" id="IPR039261">
    <property type="entry name" value="FNR_nucleotide-bd"/>
</dbReference>
<dbReference type="InterPro" id="IPR001433">
    <property type="entry name" value="OxRdtase_FAD/NAD-bd"/>
</dbReference>
<evidence type="ECO:0000313" key="2">
    <source>
        <dbReference type="EMBL" id="KKK47518.1"/>
    </source>
</evidence>
<dbReference type="SUPFAM" id="SSF52343">
    <property type="entry name" value="Ferredoxin reductase-like, C-terminal NADP-linked domain"/>
    <property type="match status" value="1"/>
</dbReference>
<feature type="domain" description="Oxidoreductase FAD/NAD(P)-binding" evidence="1">
    <location>
        <begin position="2"/>
        <end position="88"/>
    </location>
</feature>
<reference evidence="2" key="1">
    <citation type="journal article" date="2015" name="Nature">
        <title>Complex archaea that bridge the gap between prokaryotes and eukaryotes.</title>
        <authorList>
            <person name="Spang A."/>
            <person name="Saw J.H."/>
            <person name="Jorgensen S.L."/>
            <person name="Zaremba-Niedzwiedzka K."/>
            <person name="Martijn J."/>
            <person name="Lind A.E."/>
            <person name="van Eijk R."/>
            <person name="Schleper C."/>
            <person name="Guy L."/>
            <person name="Ettema T.J."/>
        </authorList>
    </citation>
    <scope>NUCLEOTIDE SEQUENCE</scope>
</reference>
<comment type="caution">
    <text evidence="2">The sequence shown here is derived from an EMBL/GenBank/DDBJ whole genome shotgun (WGS) entry which is preliminary data.</text>
</comment>
<protein>
    <recommendedName>
        <fullName evidence="1">Oxidoreductase FAD/NAD(P)-binding domain-containing protein</fullName>
    </recommendedName>
</protein>
<dbReference type="InterPro" id="IPR051930">
    <property type="entry name" value="FNR_type-1"/>
</dbReference>
<dbReference type="GO" id="GO:0034599">
    <property type="term" value="P:cellular response to oxidative stress"/>
    <property type="evidence" value="ECO:0007669"/>
    <property type="project" value="TreeGrafter"/>
</dbReference>
<feature type="non-terminal residue" evidence="2">
    <location>
        <position position="1"/>
    </location>
</feature>
<dbReference type="PANTHER" id="PTHR47878:SF2">
    <property type="entry name" value="OXIDOREDUCTASE FAD_NAD(P)-BINDING DOMAIN PROTEIN"/>
    <property type="match status" value="1"/>
</dbReference>
<name>A0A0F8VT37_9ZZZZ</name>
<dbReference type="Gene3D" id="3.40.50.80">
    <property type="entry name" value="Nucleotide-binding domain of ferredoxin-NADP reductase (FNR) module"/>
    <property type="match status" value="1"/>
</dbReference>
<dbReference type="GO" id="GO:0016491">
    <property type="term" value="F:oxidoreductase activity"/>
    <property type="evidence" value="ECO:0007669"/>
    <property type="project" value="InterPro"/>
</dbReference>
<dbReference type="GO" id="GO:0042167">
    <property type="term" value="P:heme catabolic process"/>
    <property type="evidence" value="ECO:0007669"/>
    <property type="project" value="TreeGrafter"/>
</dbReference>
<evidence type="ECO:0000259" key="1">
    <source>
        <dbReference type="Pfam" id="PF00175"/>
    </source>
</evidence>
<dbReference type="EMBL" id="LAZR01069539">
    <property type="protein sequence ID" value="KKK47518.1"/>
    <property type="molecule type" value="Genomic_DNA"/>
</dbReference>
<proteinExistence type="predicted"/>
<dbReference type="AlphaFoldDB" id="A0A0F8VT37"/>
<accession>A0A0F8VT37</accession>